<evidence type="ECO:0000313" key="11">
    <source>
        <dbReference type="Proteomes" id="UP000198287"/>
    </source>
</evidence>
<reference evidence="10 11" key="1">
    <citation type="submission" date="2015-12" db="EMBL/GenBank/DDBJ databases">
        <title>The genome of Folsomia candida.</title>
        <authorList>
            <person name="Faddeeva A."/>
            <person name="Derks M.F."/>
            <person name="Anvar Y."/>
            <person name="Smit S."/>
            <person name="Van Straalen N."/>
            <person name="Roelofs D."/>
        </authorList>
    </citation>
    <scope>NUCLEOTIDE SEQUENCE [LARGE SCALE GENOMIC DNA]</scope>
    <source>
        <strain evidence="10 11">VU population</strain>
        <tissue evidence="10">Whole body</tissue>
    </source>
</reference>
<dbReference type="GO" id="GO:0015250">
    <property type="term" value="F:water channel activity"/>
    <property type="evidence" value="ECO:0007669"/>
    <property type="project" value="TreeGrafter"/>
</dbReference>
<dbReference type="InterPro" id="IPR034294">
    <property type="entry name" value="Aquaporin_transptr"/>
</dbReference>
<dbReference type="PANTHER" id="PTHR19139:SF199">
    <property type="entry name" value="MIP17260P"/>
    <property type="match status" value="1"/>
</dbReference>
<evidence type="ECO:0000256" key="5">
    <source>
        <dbReference type="ARBA" id="ARBA00022692"/>
    </source>
</evidence>
<evidence type="ECO:0000256" key="7">
    <source>
        <dbReference type="ARBA" id="ARBA00023136"/>
    </source>
</evidence>
<dbReference type="InterPro" id="IPR022357">
    <property type="entry name" value="MIP_CS"/>
</dbReference>
<feature type="transmembrane region" description="Helical" evidence="9">
    <location>
        <begin position="337"/>
        <end position="358"/>
    </location>
</feature>
<evidence type="ECO:0000256" key="2">
    <source>
        <dbReference type="ARBA" id="ARBA00006175"/>
    </source>
</evidence>
<dbReference type="GO" id="GO:0005886">
    <property type="term" value="C:plasma membrane"/>
    <property type="evidence" value="ECO:0007669"/>
    <property type="project" value="UniProtKB-SubCell"/>
</dbReference>
<evidence type="ECO:0000256" key="3">
    <source>
        <dbReference type="ARBA" id="ARBA00022448"/>
    </source>
</evidence>
<accession>A0A226DCG4</accession>
<comment type="caution">
    <text evidence="10">The sequence shown here is derived from an EMBL/GenBank/DDBJ whole genome shotgun (WGS) entry which is preliminary data.</text>
</comment>
<dbReference type="PROSITE" id="PS00221">
    <property type="entry name" value="MIP"/>
    <property type="match status" value="1"/>
</dbReference>
<dbReference type="Gene3D" id="1.20.1080.10">
    <property type="entry name" value="Glycerol uptake facilitator protein"/>
    <property type="match status" value="2"/>
</dbReference>
<sequence>MLDKVLQLTGILAILITPPAFSYTLGGWLQEEREFKIWMFNYARPEGGGYREIKANIPAPSVPLHNTNTSVAMTQTTPPFGTKCQIFGFLQGPDFDLHRIGATVLKGSRCQDIFQNIGTKLSPCFCTELEALDPMGGGEVGINQPYFDARVRDRRTWNNIRRGDLVKIDQRYPIFCENWVNSTSEVYVFAGFSIHHIVQVVAEFMGSCLLIVTGCGSILAVQFGNPKGFNLTAVSLCWGMLVASLGFTLQCHMNPAVTIALAATSQINMVKGALYIMAQCAGTTLGAQILVGFTPKRFTWSLGTTQLAKGVSPLQASMNPARSFGPSFISGYWKNHWIYWVGPISGAFAGTISYHLLYQSSPKSDLRKEGVITKNTSNGHIPRVEENGSVHCVTLGA</sequence>
<evidence type="ECO:0000256" key="4">
    <source>
        <dbReference type="ARBA" id="ARBA00022475"/>
    </source>
</evidence>
<protein>
    <submittedName>
        <fullName evidence="10">Aquaporin AQPAe.a</fullName>
    </submittedName>
</protein>
<gene>
    <name evidence="10" type="ORF">Fcan01_22164</name>
</gene>
<dbReference type="SUPFAM" id="SSF81338">
    <property type="entry name" value="Aquaporin-like"/>
    <property type="match status" value="1"/>
</dbReference>
<keyword evidence="4" id="KW-1003">Cell membrane</keyword>
<organism evidence="10 11">
    <name type="scientific">Folsomia candida</name>
    <name type="common">Springtail</name>
    <dbReference type="NCBI Taxonomy" id="158441"/>
    <lineage>
        <taxon>Eukaryota</taxon>
        <taxon>Metazoa</taxon>
        <taxon>Ecdysozoa</taxon>
        <taxon>Arthropoda</taxon>
        <taxon>Hexapoda</taxon>
        <taxon>Collembola</taxon>
        <taxon>Entomobryomorpha</taxon>
        <taxon>Isotomoidea</taxon>
        <taxon>Isotomidae</taxon>
        <taxon>Proisotominae</taxon>
        <taxon>Folsomia</taxon>
    </lineage>
</organism>
<feature type="transmembrane region" description="Helical" evidence="9">
    <location>
        <begin position="200"/>
        <end position="223"/>
    </location>
</feature>
<evidence type="ECO:0000256" key="1">
    <source>
        <dbReference type="ARBA" id="ARBA00004651"/>
    </source>
</evidence>
<evidence type="ECO:0000256" key="9">
    <source>
        <dbReference type="SAM" id="Phobius"/>
    </source>
</evidence>
<dbReference type="STRING" id="158441.A0A226DCG4"/>
<feature type="transmembrane region" description="Helical" evidence="9">
    <location>
        <begin position="272"/>
        <end position="293"/>
    </location>
</feature>
<feature type="transmembrane region" description="Helical" evidence="9">
    <location>
        <begin position="6"/>
        <end position="29"/>
    </location>
</feature>
<dbReference type="OrthoDB" id="3222at2759"/>
<dbReference type="InterPro" id="IPR023271">
    <property type="entry name" value="Aquaporin-like"/>
</dbReference>
<dbReference type="PANTHER" id="PTHR19139">
    <property type="entry name" value="AQUAPORIN TRANSPORTER"/>
    <property type="match status" value="1"/>
</dbReference>
<evidence type="ECO:0000313" key="10">
    <source>
        <dbReference type="EMBL" id="OXA43212.1"/>
    </source>
</evidence>
<name>A0A226DCG4_FOLCA</name>
<keyword evidence="5 8" id="KW-0812">Transmembrane</keyword>
<dbReference type="InterPro" id="IPR000425">
    <property type="entry name" value="MIP"/>
</dbReference>
<keyword evidence="3 8" id="KW-0813">Transport</keyword>
<dbReference type="Proteomes" id="UP000198287">
    <property type="component" value="Unassembled WGS sequence"/>
</dbReference>
<evidence type="ECO:0000256" key="6">
    <source>
        <dbReference type="ARBA" id="ARBA00022989"/>
    </source>
</evidence>
<keyword evidence="11" id="KW-1185">Reference proteome</keyword>
<dbReference type="EMBL" id="LNIX01000023">
    <property type="protein sequence ID" value="OXA43212.1"/>
    <property type="molecule type" value="Genomic_DNA"/>
</dbReference>
<feature type="transmembrane region" description="Helical" evidence="9">
    <location>
        <begin position="229"/>
        <end position="251"/>
    </location>
</feature>
<keyword evidence="7 9" id="KW-0472">Membrane</keyword>
<comment type="similarity">
    <text evidence="2 8">Belongs to the MIP/aquaporin (TC 1.A.8) family.</text>
</comment>
<proteinExistence type="inferred from homology"/>
<dbReference type="Pfam" id="PF00230">
    <property type="entry name" value="MIP"/>
    <property type="match status" value="2"/>
</dbReference>
<comment type="subcellular location">
    <subcellularLocation>
        <location evidence="1">Cell membrane</location>
        <topology evidence="1">Multi-pass membrane protein</topology>
    </subcellularLocation>
</comment>
<evidence type="ECO:0000256" key="8">
    <source>
        <dbReference type="RuleBase" id="RU000477"/>
    </source>
</evidence>
<dbReference type="PRINTS" id="PR00783">
    <property type="entry name" value="MINTRINSICP"/>
</dbReference>
<keyword evidence="6 9" id="KW-1133">Transmembrane helix</keyword>
<dbReference type="AlphaFoldDB" id="A0A226DCG4"/>